<proteinExistence type="predicted"/>
<dbReference type="OrthoDB" id="2797502at2759"/>
<evidence type="ECO:0000313" key="3">
    <source>
        <dbReference type="Proteomes" id="UP001148786"/>
    </source>
</evidence>
<dbReference type="AlphaFoldDB" id="A0A9W8K2U2"/>
<evidence type="ECO:0000256" key="1">
    <source>
        <dbReference type="SAM" id="MobiDB-lite"/>
    </source>
</evidence>
<comment type="caution">
    <text evidence="2">The sequence shown here is derived from an EMBL/GenBank/DDBJ whole genome shotgun (WGS) entry which is preliminary data.</text>
</comment>
<organism evidence="2 3">
    <name type="scientific">Agrocybe chaxingu</name>
    <dbReference type="NCBI Taxonomy" id="84603"/>
    <lineage>
        <taxon>Eukaryota</taxon>
        <taxon>Fungi</taxon>
        <taxon>Dikarya</taxon>
        <taxon>Basidiomycota</taxon>
        <taxon>Agaricomycotina</taxon>
        <taxon>Agaricomycetes</taxon>
        <taxon>Agaricomycetidae</taxon>
        <taxon>Agaricales</taxon>
        <taxon>Agaricineae</taxon>
        <taxon>Strophariaceae</taxon>
        <taxon>Agrocybe</taxon>
    </lineage>
</organism>
<dbReference type="Proteomes" id="UP001148786">
    <property type="component" value="Unassembled WGS sequence"/>
</dbReference>
<feature type="compositionally biased region" description="Polar residues" evidence="1">
    <location>
        <begin position="260"/>
        <end position="277"/>
    </location>
</feature>
<feature type="region of interest" description="Disordered" evidence="1">
    <location>
        <begin position="260"/>
        <end position="302"/>
    </location>
</feature>
<evidence type="ECO:0000313" key="2">
    <source>
        <dbReference type="EMBL" id="KAJ3509575.1"/>
    </source>
</evidence>
<gene>
    <name evidence="2" type="ORF">NLJ89_g5150</name>
</gene>
<feature type="region of interest" description="Disordered" evidence="1">
    <location>
        <begin position="361"/>
        <end position="382"/>
    </location>
</feature>
<dbReference type="InterPro" id="IPR027417">
    <property type="entry name" value="P-loop_NTPase"/>
</dbReference>
<reference evidence="2" key="1">
    <citation type="submission" date="2022-07" db="EMBL/GenBank/DDBJ databases">
        <title>Genome Sequence of Agrocybe chaxingu.</title>
        <authorList>
            <person name="Buettner E."/>
        </authorList>
    </citation>
    <scope>NUCLEOTIDE SEQUENCE</scope>
    <source>
        <strain evidence="2">MP-N11</strain>
    </source>
</reference>
<protein>
    <recommendedName>
        <fullName evidence="4">G domain-containing protein</fullName>
    </recommendedName>
</protein>
<evidence type="ECO:0008006" key="4">
    <source>
        <dbReference type="Google" id="ProtNLM"/>
    </source>
</evidence>
<keyword evidence="3" id="KW-1185">Reference proteome</keyword>
<dbReference type="Gene3D" id="3.40.50.300">
    <property type="entry name" value="P-loop containing nucleotide triphosphate hydrolases"/>
    <property type="match status" value="1"/>
</dbReference>
<accession>A0A9W8K2U2</accession>
<name>A0A9W8K2U2_9AGAR</name>
<sequence length="382" mass="42367">MDISASDIVIMVMGPSGTGKTNFLSKAADINLRRGDGLHSDNHSFQLVDFHVEELNRRVILVDTPSSDSSYGALKTIADWLDNVYGNDAKLVGILYLQSIAAVRMEGGLSVMLKTSFRDICGSDSLENVGLVTTMWDQTSDHEASKRQEELRLFWSQSIHESSLVYRFNDTNESAWKIISQQLRSIVARQKVSPTPSISANQPFLRRLAFPFKKKKETGARLLGTAELPADFRARADLFSSKIWLFYSLNPPSTPQFIKSTFDDGQTSDETQTSMTSLREIPPFPDSPQTGSAKKATEARRSRFYSQAARNIAELSLGGRDDSSYFPSERQSAEAAEPKYVRIAGNVINIYVSPGCLEGDTSGYANRPGNRASLRMSRSFSL</sequence>
<dbReference type="SUPFAM" id="SSF52540">
    <property type="entry name" value="P-loop containing nucleoside triphosphate hydrolases"/>
    <property type="match status" value="1"/>
</dbReference>
<dbReference type="EMBL" id="JANKHO010000466">
    <property type="protein sequence ID" value="KAJ3509575.1"/>
    <property type="molecule type" value="Genomic_DNA"/>
</dbReference>